<accession>A4J6K2</accession>
<dbReference type="AlphaFoldDB" id="A4J6K2"/>
<feature type="transmembrane region" description="Helical" evidence="8">
    <location>
        <begin position="389"/>
        <end position="410"/>
    </location>
</feature>
<feature type="transmembrane region" description="Helical" evidence="8">
    <location>
        <begin position="221"/>
        <end position="240"/>
    </location>
</feature>
<evidence type="ECO:0000256" key="6">
    <source>
        <dbReference type="ARBA" id="ARBA00022989"/>
    </source>
</evidence>
<dbReference type="HOGENOM" id="CLU_021628_0_0_9"/>
<evidence type="ECO:0000256" key="3">
    <source>
        <dbReference type="ARBA" id="ARBA00022448"/>
    </source>
</evidence>
<dbReference type="InterPro" id="IPR003804">
    <property type="entry name" value="Lactate_perm"/>
</dbReference>
<sequence length="576" mass="61416">MWLQETNPFGNIGISALVASIPILILFYALAIKRMKGHIAGIITLVAAILVAIVAYGMPAKLAVLSTIYGILTGIFPIGWIVLCAVFLYNLTVKTGHFEVIKDSIASITEDRRLQALLIGYCFGAFLEGAAGFGAPVAITAGMLVGLGFQPLYAAGLCLIANTAPVAFGGIGIPIITAGKVSGLDPFVVSQMIANQLPLLSFVVPFWLVFIMSGWKGMKEVFAPVFVTAASFSVTMWFVAFKIGPELPNIISALVAIVVLVSFLKVWKPKQIWRFPNEPAASMEVKHHPFGRIVQAWTPFIVLTVLIGDWGISGIKYLLDQFTVKIPIAGLHNAIMIGDKPLEVIYKFNWLGAAGTAILIATIISAIILRVRPKTYLSVFGETLNSLKYSLTTVACVLGFAYVANFAGITPTLGQALTVTGSFFPFVSPFLGWVGVFVTGSDTSANALFCNMQKITAQQIDVNPVLTVTANTSGGVAAKMISPQSIAVACASVNLVGKESDLFRFTVKHSLLFTAIMGVIVYIQAYYLKGMVPAVVEASAVAKAATPDYGLSTVALVVSFAVMVLLGIVAARQRME</sequence>
<dbReference type="PANTHER" id="PTHR30003">
    <property type="entry name" value="L-LACTATE PERMEASE"/>
    <property type="match status" value="1"/>
</dbReference>
<dbReference type="PANTHER" id="PTHR30003:SF0">
    <property type="entry name" value="GLYCOLATE PERMEASE GLCA-RELATED"/>
    <property type="match status" value="1"/>
</dbReference>
<dbReference type="eggNOG" id="COG1620">
    <property type="taxonomic scope" value="Bacteria"/>
</dbReference>
<dbReference type="OrthoDB" id="9761056at2"/>
<feature type="transmembrane region" description="Helical" evidence="8">
    <location>
        <begin position="511"/>
        <end position="529"/>
    </location>
</feature>
<dbReference type="EMBL" id="CP000612">
    <property type="protein sequence ID" value="ABO50705.1"/>
    <property type="molecule type" value="Genomic_DNA"/>
</dbReference>
<keyword evidence="7 8" id="KW-0472">Membrane</keyword>
<evidence type="ECO:0000256" key="2">
    <source>
        <dbReference type="ARBA" id="ARBA00010100"/>
    </source>
</evidence>
<dbReference type="GO" id="GO:0015129">
    <property type="term" value="F:lactate transmembrane transporter activity"/>
    <property type="evidence" value="ECO:0007669"/>
    <property type="project" value="UniProtKB-UniRule"/>
</dbReference>
<keyword evidence="3 8" id="KW-0813">Transport</keyword>
<protein>
    <recommendedName>
        <fullName evidence="8">L-lactate permease</fullName>
    </recommendedName>
</protein>
<reference evidence="9 10" key="1">
    <citation type="submission" date="2007-03" db="EMBL/GenBank/DDBJ databases">
        <title>Complete sequence of Desulfotomaculum reducens MI-1.</title>
        <authorList>
            <consortium name="US DOE Joint Genome Institute"/>
            <person name="Copeland A."/>
            <person name="Lucas S."/>
            <person name="Lapidus A."/>
            <person name="Barry K."/>
            <person name="Detter J.C."/>
            <person name="Glavina del Rio T."/>
            <person name="Hammon N."/>
            <person name="Israni S."/>
            <person name="Dalin E."/>
            <person name="Tice H."/>
            <person name="Pitluck S."/>
            <person name="Sims D."/>
            <person name="Brettin T."/>
            <person name="Bruce D."/>
            <person name="Han C."/>
            <person name="Tapia R."/>
            <person name="Schmutz J."/>
            <person name="Larimer F."/>
            <person name="Land M."/>
            <person name="Hauser L."/>
            <person name="Kyrpides N."/>
            <person name="Kim E."/>
            <person name="Tebo B.M."/>
            <person name="Richardson P."/>
        </authorList>
    </citation>
    <scope>NUCLEOTIDE SEQUENCE [LARGE SCALE GENOMIC DNA]</scope>
    <source>
        <strain evidence="9 10">MI-1</strain>
    </source>
</reference>
<dbReference type="NCBIfam" id="TIGR00795">
    <property type="entry name" value="lctP"/>
    <property type="match status" value="1"/>
</dbReference>
<keyword evidence="10" id="KW-1185">Reference proteome</keyword>
<evidence type="ECO:0000313" key="9">
    <source>
        <dbReference type="EMBL" id="ABO50705.1"/>
    </source>
</evidence>
<proteinExistence type="inferred from homology"/>
<feature type="transmembrane region" description="Helical" evidence="8">
    <location>
        <begin position="549"/>
        <end position="571"/>
    </location>
</feature>
<feature type="transmembrane region" description="Helical" evidence="8">
    <location>
        <begin position="68"/>
        <end position="93"/>
    </location>
</feature>
<feature type="transmembrane region" description="Helical" evidence="8">
    <location>
        <begin position="197"/>
        <end position="215"/>
    </location>
</feature>
<comment type="subcellular location">
    <subcellularLocation>
        <location evidence="1 8">Cell membrane</location>
        <topology evidence="1 8">Multi-pass membrane protein</topology>
    </subcellularLocation>
</comment>
<evidence type="ECO:0000256" key="8">
    <source>
        <dbReference type="RuleBase" id="RU365092"/>
    </source>
</evidence>
<dbReference type="STRING" id="349161.Dred_2190"/>
<keyword evidence="5 8" id="KW-0812">Transmembrane</keyword>
<feature type="transmembrane region" description="Helical" evidence="8">
    <location>
        <begin position="247"/>
        <end position="267"/>
    </location>
</feature>
<dbReference type="Proteomes" id="UP000001556">
    <property type="component" value="Chromosome"/>
</dbReference>
<evidence type="ECO:0000256" key="5">
    <source>
        <dbReference type="ARBA" id="ARBA00022692"/>
    </source>
</evidence>
<keyword evidence="4 8" id="KW-1003">Cell membrane</keyword>
<name>A4J6K2_DESRM</name>
<evidence type="ECO:0000256" key="1">
    <source>
        <dbReference type="ARBA" id="ARBA00004651"/>
    </source>
</evidence>
<feature type="transmembrane region" description="Helical" evidence="8">
    <location>
        <begin position="348"/>
        <end position="369"/>
    </location>
</feature>
<feature type="transmembrane region" description="Helical" evidence="8">
    <location>
        <begin position="114"/>
        <end position="139"/>
    </location>
</feature>
<dbReference type="KEGG" id="drm:Dred_2190"/>
<organism evidence="9 10">
    <name type="scientific">Desulforamulus reducens (strain ATCC BAA-1160 / DSM 100696 / MI-1)</name>
    <name type="common">Desulfotomaculum reducens</name>
    <dbReference type="NCBI Taxonomy" id="349161"/>
    <lineage>
        <taxon>Bacteria</taxon>
        <taxon>Bacillati</taxon>
        <taxon>Bacillota</taxon>
        <taxon>Clostridia</taxon>
        <taxon>Eubacteriales</taxon>
        <taxon>Peptococcaceae</taxon>
        <taxon>Desulforamulus</taxon>
    </lineage>
</organism>
<evidence type="ECO:0000313" key="10">
    <source>
        <dbReference type="Proteomes" id="UP000001556"/>
    </source>
</evidence>
<feature type="transmembrane region" description="Helical" evidence="8">
    <location>
        <begin position="12"/>
        <end position="32"/>
    </location>
</feature>
<dbReference type="GO" id="GO:0015295">
    <property type="term" value="F:solute:proton symporter activity"/>
    <property type="evidence" value="ECO:0007669"/>
    <property type="project" value="TreeGrafter"/>
</dbReference>
<comment type="function">
    <text evidence="8">Uptake of L-lactate across the membrane. Can also transport D-lactate and glycolate.</text>
</comment>
<gene>
    <name evidence="9" type="ordered locus">Dred_2190</name>
</gene>
<evidence type="ECO:0000256" key="4">
    <source>
        <dbReference type="ARBA" id="ARBA00022475"/>
    </source>
</evidence>
<feature type="transmembrane region" description="Helical" evidence="8">
    <location>
        <begin position="39"/>
        <end position="56"/>
    </location>
</feature>
<dbReference type="GO" id="GO:0005886">
    <property type="term" value="C:plasma membrane"/>
    <property type="evidence" value="ECO:0007669"/>
    <property type="project" value="UniProtKB-SubCell"/>
</dbReference>
<comment type="similarity">
    <text evidence="2 8">Belongs to the lactate permease family.</text>
</comment>
<evidence type="ECO:0000256" key="7">
    <source>
        <dbReference type="ARBA" id="ARBA00023136"/>
    </source>
</evidence>
<dbReference type="RefSeq" id="WP_011878507.1">
    <property type="nucleotide sequence ID" value="NC_009253.1"/>
</dbReference>
<dbReference type="Pfam" id="PF02652">
    <property type="entry name" value="Lactate_perm"/>
    <property type="match status" value="1"/>
</dbReference>
<keyword evidence="6 8" id="KW-1133">Transmembrane helix</keyword>